<evidence type="ECO:0000256" key="2">
    <source>
        <dbReference type="ARBA" id="ARBA00022525"/>
    </source>
</evidence>
<dbReference type="InterPro" id="IPR036609">
    <property type="entry name" value="LCCL_sf"/>
</dbReference>
<dbReference type="Gene3D" id="3.40.33.10">
    <property type="entry name" value="CAP"/>
    <property type="match status" value="1"/>
</dbReference>
<keyword evidence="5" id="KW-1015">Disulfide bond</keyword>
<dbReference type="OrthoDB" id="414826at2759"/>
<proteinExistence type="predicted"/>
<sequence>MLLWTTLSLLGLAVAAKRNTTSVDLTDIDWDGQGWVGTDRWSLTAPSPTRGPFGRGRVENTVTGDARLDVDTLPSQGSDHGGRVRRQSPYRSFGDRVSYLTSSEKLQLLQKHNELRGKVQPYASNMEEMVWDEKLAISSQQWADQCIWEHGPNWLLPLIGQNLAVHTRLDKPLIDLVQMWYDEHYDFTYPSYCRGPMCTHYTQMVWATTTKVGCAIRLCETMQVWGEEWPKTLYLVCDYSSKGNWIGYAPYKRGRPCSQCPPKYGGRCANNLCTMQGTLEEYGIVMDPEDEEEFNTIETYNGENSYERNNRGQDIQTTTTPVPTTTTTTPEPTTTTTTTTPKPTTTTTTTLEPTTTTTTTPEPTTTTTTTPEPTTAVPEPTTTIAPLTTAKPTTAQPTEAAANDRRVPVGQVSEGRTEEEGDDSVYAQNQGSDPRSRNHDRDRNRDSNRNRNRDNEVAETSYRRSNYVTPRTKLSTEPEMKEVSSQEYFVRKATCRTKISECRDEPCIRFRCPANCGYIGDQVIGTLWYDARSSICQAGVHYGAVTNSGGLVDVTNKDEIPFFTGSYRSGITSIGTLTPARAFMISRVGVMQADCRTTVDQYCPYRGRPIHCPRFYCPPACASYQYARVYGTGTYTDNSSICRAAIHAGVLQDYAAGYVDVWAGKGRTSYRGSSQNGVTTESYDYETGSAFKVFKVE</sequence>
<dbReference type="PRINTS" id="PR00837">
    <property type="entry name" value="V5TPXLIKE"/>
</dbReference>
<evidence type="ECO:0000256" key="6">
    <source>
        <dbReference type="SAM" id="MobiDB-lite"/>
    </source>
</evidence>
<feature type="domain" description="LCCL" evidence="8">
    <location>
        <begin position="589"/>
        <end position="690"/>
    </location>
</feature>
<evidence type="ECO:0000256" key="3">
    <source>
        <dbReference type="ARBA" id="ARBA00022729"/>
    </source>
</evidence>
<evidence type="ECO:0000259" key="8">
    <source>
        <dbReference type="PROSITE" id="PS50820"/>
    </source>
</evidence>
<dbReference type="InterPro" id="IPR004043">
    <property type="entry name" value="LCCL"/>
</dbReference>
<dbReference type="GO" id="GO:0005576">
    <property type="term" value="C:extracellular region"/>
    <property type="evidence" value="ECO:0007669"/>
    <property type="project" value="UniProtKB-SubCell"/>
</dbReference>
<dbReference type="PROSITE" id="PS50820">
    <property type="entry name" value="LCCL"/>
    <property type="match status" value="2"/>
</dbReference>
<keyword evidence="3 7" id="KW-0732">Signal</keyword>
<feature type="region of interest" description="Disordered" evidence="6">
    <location>
        <begin position="301"/>
        <end position="480"/>
    </location>
</feature>
<gene>
    <name evidence="9" type="primary">CRISPLD1</name>
    <name evidence="9" type="ORF">BLAG_LOCUS22583</name>
</gene>
<dbReference type="InterPro" id="IPR001283">
    <property type="entry name" value="CRISP-related"/>
</dbReference>
<dbReference type="Pfam" id="PF03815">
    <property type="entry name" value="LCCL"/>
    <property type="match status" value="2"/>
</dbReference>
<dbReference type="PANTHER" id="PTHR31331">
    <property type="entry name" value="LCCL DOMAIN PROTEIN (AFU_ORTHOLOGUE AFUA_5G08630)"/>
    <property type="match status" value="1"/>
</dbReference>
<dbReference type="Pfam" id="PF00188">
    <property type="entry name" value="CAP"/>
    <property type="match status" value="1"/>
</dbReference>
<feature type="compositionally biased region" description="Basic and acidic residues" evidence="6">
    <location>
        <begin position="434"/>
        <end position="456"/>
    </location>
</feature>
<dbReference type="InterPro" id="IPR051957">
    <property type="entry name" value="CRISP-LCCL_domain"/>
</dbReference>
<dbReference type="PANTHER" id="PTHR31331:SF1">
    <property type="entry name" value="CYSTEINE RICH SECRETORY PROTEIN LCCL DOMAIN CONTAINING 2"/>
    <property type="match status" value="1"/>
</dbReference>
<dbReference type="AlphaFoldDB" id="A0A8K0EVB4"/>
<keyword evidence="10" id="KW-1185">Reference proteome</keyword>
<dbReference type="SUPFAM" id="SSF69848">
    <property type="entry name" value="LCCL domain"/>
    <property type="match status" value="2"/>
</dbReference>
<feature type="compositionally biased region" description="Polar residues" evidence="6">
    <location>
        <begin position="463"/>
        <end position="473"/>
    </location>
</feature>
<dbReference type="Proteomes" id="UP000838412">
    <property type="component" value="Chromosome 7"/>
</dbReference>
<accession>A0A8K0EVB4</accession>
<feature type="compositionally biased region" description="Low complexity" evidence="6">
    <location>
        <begin position="317"/>
        <end position="383"/>
    </location>
</feature>
<feature type="compositionally biased region" description="Polar residues" evidence="6">
    <location>
        <begin position="384"/>
        <end position="397"/>
    </location>
</feature>
<comment type="subcellular location">
    <subcellularLocation>
        <location evidence="1">Secreted</location>
    </subcellularLocation>
</comment>
<feature type="signal peptide" evidence="7">
    <location>
        <begin position="1"/>
        <end position="15"/>
    </location>
</feature>
<dbReference type="FunFam" id="2.170.130.20:FF:000001">
    <property type="entry name" value="Cysteine-rich secretory protein LCCL domain-containing 1"/>
    <property type="match status" value="1"/>
</dbReference>
<dbReference type="SMART" id="SM00198">
    <property type="entry name" value="SCP"/>
    <property type="match status" value="1"/>
</dbReference>
<dbReference type="EMBL" id="OV696692">
    <property type="protein sequence ID" value="CAH1270202.1"/>
    <property type="molecule type" value="Genomic_DNA"/>
</dbReference>
<organism evidence="9 10">
    <name type="scientific">Branchiostoma lanceolatum</name>
    <name type="common">Common lancelet</name>
    <name type="synonym">Amphioxus lanceolatum</name>
    <dbReference type="NCBI Taxonomy" id="7740"/>
    <lineage>
        <taxon>Eukaryota</taxon>
        <taxon>Metazoa</taxon>
        <taxon>Chordata</taxon>
        <taxon>Cephalochordata</taxon>
        <taxon>Leptocardii</taxon>
        <taxon>Amphioxiformes</taxon>
        <taxon>Branchiostomatidae</taxon>
        <taxon>Branchiostoma</taxon>
    </lineage>
</organism>
<evidence type="ECO:0000256" key="7">
    <source>
        <dbReference type="SAM" id="SignalP"/>
    </source>
</evidence>
<dbReference type="InterPro" id="IPR014044">
    <property type="entry name" value="CAP_dom"/>
</dbReference>
<name>A0A8K0EVB4_BRALA</name>
<protein>
    <submittedName>
        <fullName evidence="9">CRISPLD1 protein</fullName>
    </submittedName>
</protein>
<keyword evidence="4" id="KW-0677">Repeat</keyword>
<dbReference type="SMART" id="SM00603">
    <property type="entry name" value="LCCL"/>
    <property type="match status" value="2"/>
</dbReference>
<reference evidence="9" key="1">
    <citation type="submission" date="2022-01" db="EMBL/GenBank/DDBJ databases">
        <authorList>
            <person name="Braso-Vives M."/>
        </authorList>
    </citation>
    <scope>NUCLEOTIDE SEQUENCE</scope>
</reference>
<keyword evidence="2" id="KW-0964">Secreted</keyword>
<dbReference type="InterPro" id="IPR035940">
    <property type="entry name" value="CAP_sf"/>
</dbReference>
<evidence type="ECO:0000313" key="10">
    <source>
        <dbReference type="Proteomes" id="UP000838412"/>
    </source>
</evidence>
<dbReference type="FunFam" id="3.40.33.10:FF:000001">
    <property type="entry name" value="Cysteine-rich secretory protein LCCL domain containing 1"/>
    <property type="match status" value="1"/>
</dbReference>
<dbReference type="Gene3D" id="2.170.130.20">
    <property type="entry name" value="LCCL-like domain"/>
    <property type="match status" value="2"/>
</dbReference>
<evidence type="ECO:0000256" key="1">
    <source>
        <dbReference type="ARBA" id="ARBA00004613"/>
    </source>
</evidence>
<feature type="chain" id="PRO_5035447303" evidence="7">
    <location>
        <begin position="16"/>
        <end position="697"/>
    </location>
</feature>
<evidence type="ECO:0000256" key="5">
    <source>
        <dbReference type="ARBA" id="ARBA00023157"/>
    </source>
</evidence>
<dbReference type="SUPFAM" id="SSF55797">
    <property type="entry name" value="PR-1-like"/>
    <property type="match status" value="1"/>
</dbReference>
<feature type="domain" description="LCCL" evidence="8">
    <location>
        <begin position="489"/>
        <end position="583"/>
    </location>
</feature>
<evidence type="ECO:0000256" key="4">
    <source>
        <dbReference type="ARBA" id="ARBA00022737"/>
    </source>
</evidence>
<evidence type="ECO:0000313" key="9">
    <source>
        <dbReference type="EMBL" id="CAH1270202.1"/>
    </source>
</evidence>